<dbReference type="CDD" id="cd00009">
    <property type="entry name" value="AAA"/>
    <property type="match status" value="1"/>
</dbReference>
<dbReference type="InterPro" id="IPR040848">
    <property type="entry name" value="AAA_lid_7"/>
</dbReference>
<accession>A0A8J2L8F8</accession>
<keyword evidence="2" id="KW-0067">ATP-binding</keyword>
<dbReference type="PANTHER" id="PTHR48103">
    <property type="entry name" value="MIDASIN-RELATED"/>
    <property type="match status" value="1"/>
</dbReference>
<comment type="caution">
    <text evidence="5">The sequence shown here is derived from an EMBL/GenBank/DDBJ whole genome shotgun (WGS) entry which is preliminary data.</text>
</comment>
<evidence type="ECO:0000256" key="1">
    <source>
        <dbReference type="ARBA" id="ARBA00022741"/>
    </source>
</evidence>
<name>A0A8J2L8F8_9HEXA</name>
<dbReference type="OrthoDB" id="422220at2759"/>
<dbReference type="GO" id="GO:0005524">
    <property type="term" value="F:ATP binding"/>
    <property type="evidence" value="ECO:0007669"/>
    <property type="project" value="UniProtKB-KW"/>
</dbReference>
<dbReference type="GO" id="GO:0030687">
    <property type="term" value="C:preribosome, large subunit precursor"/>
    <property type="evidence" value="ECO:0007669"/>
    <property type="project" value="TreeGrafter"/>
</dbReference>
<sequence>MLTSHRKQKALWAEVVDEELGACVKKKMRPDGTDLLTDLTQLLTKTLQGFECIPSPKFQELRELAKHRDKDVRWLSLELVGEVPESAKILFRELKPAPKNGIHIRKLKIQSELNPDSDSEYILLPLHSKIMKEIASDLISVKLIPICVYGPTGVGKSTFIKLIASCFKRHKYPDIIYVQMSDQIDSRLLLGSYHSTDLPGQFVWKPGCLTKAVLNGHWIVLEDLDSASADVLTLFDGIIDSGSLSVPGYGEIRKFHEDFRILSTCRTFGGSGDGRLLEKIGRQWKKYQLESLSSLEMKILLASMFPNLKYLAEKLSTIFNVMEEAKLAFGSKNRLLSLRDFLKLCRRIPRNLDFTKPASAVKIFQECFDLFVASLYDQSSRKQVAEKLGAHLNILLSNVEYFCGAYKPVVSIDINSRLFTAGRYTVQMMTHQQLQYQQT</sequence>
<gene>
    <name evidence="5" type="ORF">AFUS01_LOCUS37116</name>
</gene>
<reference evidence="5" key="1">
    <citation type="submission" date="2021-06" db="EMBL/GenBank/DDBJ databases">
        <authorList>
            <person name="Hodson N. C."/>
            <person name="Mongue J. A."/>
            <person name="Jaron S. K."/>
        </authorList>
    </citation>
    <scope>NUCLEOTIDE SEQUENCE</scope>
</reference>
<protein>
    <recommendedName>
        <fullName evidence="7">AAA+ ATPase domain-containing protein</fullName>
    </recommendedName>
</protein>
<evidence type="ECO:0008006" key="7">
    <source>
        <dbReference type="Google" id="ProtNLM"/>
    </source>
</evidence>
<dbReference type="PANTHER" id="PTHR48103:SF2">
    <property type="entry name" value="MIDASIN"/>
    <property type="match status" value="1"/>
</dbReference>
<dbReference type="Pfam" id="PF07728">
    <property type="entry name" value="AAA_5"/>
    <property type="match status" value="1"/>
</dbReference>
<keyword evidence="6" id="KW-1185">Reference proteome</keyword>
<evidence type="ECO:0000256" key="2">
    <source>
        <dbReference type="ARBA" id="ARBA00022840"/>
    </source>
</evidence>
<evidence type="ECO:0000259" key="3">
    <source>
        <dbReference type="Pfam" id="PF07728"/>
    </source>
</evidence>
<dbReference type="Proteomes" id="UP000708208">
    <property type="component" value="Unassembled WGS sequence"/>
</dbReference>
<keyword evidence="1" id="KW-0547">Nucleotide-binding</keyword>
<dbReference type="GO" id="GO:0005634">
    <property type="term" value="C:nucleus"/>
    <property type="evidence" value="ECO:0007669"/>
    <property type="project" value="TreeGrafter"/>
</dbReference>
<evidence type="ECO:0000313" key="5">
    <source>
        <dbReference type="EMBL" id="CAG7827110.1"/>
    </source>
</evidence>
<feature type="domain" description="ATPase dynein-related AAA" evidence="3">
    <location>
        <begin position="146"/>
        <end position="267"/>
    </location>
</feature>
<proteinExistence type="predicted"/>
<organism evidence="5 6">
    <name type="scientific">Allacma fusca</name>
    <dbReference type="NCBI Taxonomy" id="39272"/>
    <lineage>
        <taxon>Eukaryota</taxon>
        <taxon>Metazoa</taxon>
        <taxon>Ecdysozoa</taxon>
        <taxon>Arthropoda</taxon>
        <taxon>Hexapoda</taxon>
        <taxon>Collembola</taxon>
        <taxon>Symphypleona</taxon>
        <taxon>Sminthuridae</taxon>
        <taxon>Allacma</taxon>
    </lineage>
</organism>
<dbReference type="GO" id="GO:0000027">
    <property type="term" value="P:ribosomal large subunit assembly"/>
    <property type="evidence" value="ECO:0007669"/>
    <property type="project" value="TreeGrafter"/>
</dbReference>
<dbReference type="EMBL" id="CAJVCH010542312">
    <property type="protein sequence ID" value="CAG7827110.1"/>
    <property type="molecule type" value="Genomic_DNA"/>
</dbReference>
<feature type="domain" description="Midasin AAA lid" evidence="4">
    <location>
        <begin position="296"/>
        <end position="394"/>
    </location>
</feature>
<dbReference type="FunFam" id="3.40.50.300:FF:000582">
    <property type="entry name" value="Midasin"/>
    <property type="match status" value="1"/>
</dbReference>
<evidence type="ECO:0000259" key="4">
    <source>
        <dbReference type="Pfam" id="PF17867"/>
    </source>
</evidence>
<dbReference type="AlphaFoldDB" id="A0A8J2L8F8"/>
<dbReference type="InterPro" id="IPR011704">
    <property type="entry name" value="ATPase_dyneun-rel_AAA"/>
</dbReference>
<dbReference type="Pfam" id="PF17867">
    <property type="entry name" value="AAA_lid_7"/>
    <property type="match status" value="1"/>
</dbReference>
<dbReference type="GO" id="GO:0016887">
    <property type="term" value="F:ATP hydrolysis activity"/>
    <property type="evidence" value="ECO:0007669"/>
    <property type="project" value="InterPro"/>
</dbReference>
<dbReference type="GO" id="GO:0000055">
    <property type="term" value="P:ribosomal large subunit export from nucleus"/>
    <property type="evidence" value="ECO:0007669"/>
    <property type="project" value="TreeGrafter"/>
</dbReference>
<evidence type="ECO:0000313" key="6">
    <source>
        <dbReference type="Proteomes" id="UP000708208"/>
    </source>
</evidence>